<name>A0A0A9A4U0_ARUDO</name>
<protein>
    <submittedName>
        <fullName evidence="1">Uncharacterized protein</fullName>
    </submittedName>
</protein>
<dbReference type="AlphaFoldDB" id="A0A0A9A4U0"/>
<evidence type="ECO:0000313" key="1">
    <source>
        <dbReference type="EMBL" id="JAD42052.1"/>
    </source>
</evidence>
<proteinExistence type="predicted"/>
<accession>A0A0A9A4U0</accession>
<reference evidence="1" key="2">
    <citation type="journal article" date="2015" name="Data Brief">
        <title>Shoot transcriptome of the giant reed, Arundo donax.</title>
        <authorList>
            <person name="Barrero R.A."/>
            <person name="Guerrero F.D."/>
            <person name="Moolhuijzen P."/>
            <person name="Goolsby J.A."/>
            <person name="Tidwell J."/>
            <person name="Bellgard S.E."/>
            <person name="Bellgard M.I."/>
        </authorList>
    </citation>
    <scope>NUCLEOTIDE SEQUENCE</scope>
    <source>
        <tissue evidence="1">Shoot tissue taken approximately 20 cm above the soil surface</tissue>
    </source>
</reference>
<sequence>MSCRLCYRGMHVQVHRLHGSVEIQIDPRRQHTRLDSFLVCC</sequence>
<organism evidence="1">
    <name type="scientific">Arundo donax</name>
    <name type="common">Giant reed</name>
    <name type="synonym">Donax arundinaceus</name>
    <dbReference type="NCBI Taxonomy" id="35708"/>
    <lineage>
        <taxon>Eukaryota</taxon>
        <taxon>Viridiplantae</taxon>
        <taxon>Streptophyta</taxon>
        <taxon>Embryophyta</taxon>
        <taxon>Tracheophyta</taxon>
        <taxon>Spermatophyta</taxon>
        <taxon>Magnoliopsida</taxon>
        <taxon>Liliopsida</taxon>
        <taxon>Poales</taxon>
        <taxon>Poaceae</taxon>
        <taxon>PACMAD clade</taxon>
        <taxon>Arundinoideae</taxon>
        <taxon>Arundineae</taxon>
        <taxon>Arundo</taxon>
    </lineage>
</organism>
<dbReference type="EMBL" id="GBRH01255843">
    <property type="protein sequence ID" value="JAD42052.1"/>
    <property type="molecule type" value="Transcribed_RNA"/>
</dbReference>
<reference evidence="1" key="1">
    <citation type="submission" date="2014-09" db="EMBL/GenBank/DDBJ databases">
        <authorList>
            <person name="Magalhaes I.L.F."/>
            <person name="Oliveira U."/>
            <person name="Santos F.R."/>
            <person name="Vidigal T.H.D.A."/>
            <person name="Brescovit A.D."/>
            <person name="Santos A.J."/>
        </authorList>
    </citation>
    <scope>NUCLEOTIDE SEQUENCE</scope>
    <source>
        <tissue evidence="1">Shoot tissue taken approximately 20 cm above the soil surface</tissue>
    </source>
</reference>